<organism evidence="2 3">
    <name type="scientific">Cryomorpha ignava</name>
    <dbReference type="NCBI Taxonomy" id="101383"/>
    <lineage>
        <taxon>Bacteria</taxon>
        <taxon>Pseudomonadati</taxon>
        <taxon>Bacteroidota</taxon>
        <taxon>Flavobacteriia</taxon>
        <taxon>Flavobacteriales</taxon>
        <taxon>Cryomorphaceae</taxon>
        <taxon>Cryomorpha</taxon>
    </lineage>
</organism>
<dbReference type="Gene3D" id="3.30.2070.10">
    <property type="entry name" value="Formate dehydrogenase/DMSO reductase"/>
    <property type="match status" value="1"/>
</dbReference>
<proteinExistence type="predicted"/>
<dbReference type="SUPFAM" id="SSF53706">
    <property type="entry name" value="Formate dehydrogenase/DMSO reductase, domains 1-3"/>
    <property type="match status" value="1"/>
</dbReference>
<dbReference type="InterPro" id="IPR030948">
    <property type="entry name" value="TAT_var_transloc_signal_dom"/>
</dbReference>
<sequence>MAENKKYWVGIEDLHQTEEFQKASQNEFAPGAQSVDEFITETDLSKTSTNRRDFLKFLGFSVTAATVAACETPVIHSVPYLNKPEQITAGIPTYYASTFFDGFDFASIVVKTREGRPIFLKGNNKHGINQGALTARVNSSVLSLYDGKRLKGPKMVGDDATWPEMDSALKSELRGVSESGKSIVLLTGSIISPSTQKAIKEFKTAFGEEKVKVVTYDPVSRYGIRKANEMSFGKSSIPDYDFSKAKTIVSVDADFMDNWLLHNQYVPQYAKNRNPQGEWMNKHYQFESRLSLTGSNADVRVPIMPSQEGAVVLAIYNQVAKLAGSSSMSGSTDGLPEAGIANAAKDLYANRGKSLFICGSNDPNVQVVANAINTTLGNYGSTISTDVETFINQGNDEEVMQLVADMNSGSVGALLIHGDINPAYSLPNSAAFISGMSKVGVTLSFARLADETAVHCKYICPDNHYLESWNDFYPKTGHSALAQPTISRLYNTRQFQESLLTWAGNTTSYHDYIRSVWQDYSASIGDASILFDDFWFNAVRNGSVSVKVPSADWSMQVSSDVLSSASGKINGVSAGGSDTFEVVLYTKVGIGNGSHATNPWLQELPDPISKITWDNYIAMNPVDVEAFGFNMHIGEQLPASLAKITVNGMSETLPVVAQPGQKKGTVSIALGYGRGAGQEEIGRAAYRTKPSGGYEKNENDLKVVIGKNLYPFVAVANGVMSYKLTGANIEAAGMVYPMASTQTHHTLMGRDSIVRETTFSTFKSSPKEVYNPAHKLVVREEGIATLKDVDDVDIWEAHPVKGVGHRWGMSIDLSTCIGCSACVTACHSENNVPVVGKDEIRRARDMHWMRIDRYYSSDMTVEKGAELDEGIIDTYREMEVPEYENPTTVFMPMMCQHCNHAPCETVCPVAATTHSNEGLNQMTYNRCIGTRYCANNCPFKVRRFNWFNYKAYDKFADVNPAQDATARMVLNPDVTVRSRGVMEKCSMCVQRIQSGKLDAKMKGEPVQDGTIVTACAEACPTNAISFGDLNDTKSEISGDEGDNRTYHALAEIGVKPNVSYKVKVRNT</sequence>
<evidence type="ECO:0000313" key="3">
    <source>
        <dbReference type="Proteomes" id="UP000486602"/>
    </source>
</evidence>
<dbReference type="Gene3D" id="2.20.25.90">
    <property type="entry name" value="ADC-like domains"/>
    <property type="match status" value="1"/>
</dbReference>
<gene>
    <name evidence="2" type="ORF">G3O08_00080</name>
</gene>
<dbReference type="Proteomes" id="UP000486602">
    <property type="component" value="Unassembled WGS sequence"/>
</dbReference>
<dbReference type="EMBL" id="JAAGVY010000001">
    <property type="protein sequence ID" value="NEN21900.1"/>
    <property type="molecule type" value="Genomic_DNA"/>
</dbReference>
<accession>A0A7K3WJS7</accession>
<dbReference type="PANTHER" id="PTHR42783">
    <property type="entry name" value="GLUTAMATE SYNTHASE [NADPH] SMALL CHAIN"/>
    <property type="match status" value="1"/>
</dbReference>
<name>A0A7K3WJS7_9FLAO</name>
<comment type="caution">
    <text evidence="2">The sequence shown here is derived from an EMBL/GenBank/DDBJ whole genome shotgun (WGS) entry which is preliminary data.</text>
</comment>
<evidence type="ECO:0000313" key="2">
    <source>
        <dbReference type="EMBL" id="NEN21900.1"/>
    </source>
</evidence>
<keyword evidence="3" id="KW-1185">Reference proteome</keyword>
<feature type="domain" description="4Fe-4S ferredoxin-type" evidence="1">
    <location>
        <begin position="918"/>
        <end position="947"/>
    </location>
</feature>
<reference evidence="2 3" key="1">
    <citation type="submission" date="2020-02" db="EMBL/GenBank/DDBJ databases">
        <title>Out from the shadows clarifying the taxonomy of the family Cryomorphaceae and related taxa by utilizing the GTDB taxonomic framework.</title>
        <authorList>
            <person name="Bowman J.P."/>
        </authorList>
    </citation>
    <scope>NUCLEOTIDE SEQUENCE [LARGE SCALE GENOMIC DNA]</scope>
    <source>
        <strain evidence="2 3">QSSC 1-22</strain>
    </source>
</reference>
<feature type="domain" description="4Fe-4S ferredoxin-type" evidence="1">
    <location>
        <begin position="886"/>
        <end position="917"/>
    </location>
</feature>
<dbReference type="Pfam" id="PF13247">
    <property type="entry name" value="Fer4_11"/>
    <property type="match status" value="1"/>
</dbReference>
<protein>
    <submittedName>
        <fullName evidence="2">TAT-variant-translocated molybdopterin oxidoreductase</fullName>
    </submittedName>
</protein>
<dbReference type="RefSeq" id="WP_163282626.1">
    <property type="nucleotide sequence ID" value="NZ_JAAGVY010000001.1"/>
</dbReference>
<dbReference type="SUPFAM" id="SSF54862">
    <property type="entry name" value="4Fe-4S ferredoxins"/>
    <property type="match status" value="1"/>
</dbReference>
<dbReference type="AlphaFoldDB" id="A0A7K3WJS7"/>
<dbReference type="PROSITE" id="PS51379">
    <property type="entry name" value="4FE4S_FER_2"/>
    <property type="match status" value="3"/>
</dbReference>
<dbReference type="Gene3D" id="3.40.228.10">
    <property type="entry name" value="Dimethylsulfoxide Reductase, domain 2"/>
    <property type="match status" value="2"/>
</dbReference>
<feature type="domain" description="4Fe-4S ferredoxin-type" evidence="1">
    <location>
        <begin position="807"/>
        <end position="837"/>
    </location>
</feature>
<dbReference type="Gene3D" id="3.30.70.20">
    <property type="match status" value="2"/>
</dbReference>
<dbReference type="InterPro" id="IPR017896">
    <property type="entry name" value="4Fe4S_Fe-S-bd"/>
</dbReference>
<evidence type="ECO:0000259" key="1">
    <source>
        <dbReference type="PROSITE" id="PS51379"/>
    </source>
</evidence>
<dbReference type="Gene3D" id="3.40.50.740">
    <property type="match status" value="2"/>
</dbReference>
<dbReference type="CDD" id="cd10551">
    <property type="entry name" value="PsrB"/>
    <property type="match status" value="1"/>
</dbReference>
<dbReference type="NCBIfam" id="TIGR04519">
    <property type="entry name" value="MoCo_extend_TAT"/>
    <property type="match status" value="1"/>
</dbReference>
<dbReference type="PANTHER" id="PTHR42783:SF3">
    <property type="entry name" value="GLUTAMATE SYNTHASE [NADPH] SMALL CHAIN-RELATED"/>
    <property type="match status" value="1"/>
</dbReference>